<feature type="transmembrane region" description="Helical" evidence="5">
    <location>
        <begin position="20"/>
        <end position="41"/>
    </location>
</feature>
<keyword evidence="4 5" id="KW-0472">Membrane</keyword>
<accession>A0A9W9ZLH5</accession>
<dbReference type="SUPFAM" id="SSF81321">
    <property type="entry name" value="Family A G protein-coupled receptor-like"/>
    <property type="match status" value="1"/>
</dbReference>
<dbReference type="InterPro" id="IPR017452">
    <property type="entry name" value="GPCR_Rhodpsn_7TM"/>
</dbReference>
<sequence length="120" mass="13562">MFLILTALYRNPHLRNTTNIYIAALAITDLLNASIPGTLFASTMVTGRMIYSMPGCRLEWLSGSLPDICLHDNDDVDRGEPSSVCRWSVCVITKFPKRFPNTMPTFSFTSRFIRSRNQAL</sequence>
<reference evidence="7" key="1">
    <citation type="submission" date="2023-01" db="EMBL/GenBank/DDBJ databases">
        <title>Genome assembly of the deep-sea coral Lophelia pertusa.</title>
        <authorList>
            <person name="Herrera S."/>
            <person name="Cordes E."/>
        </authorList>
    </citation>
    <scope>NUCLEOTIDE SEQUENCE</scope>
    <source>
        <strain evidence="7">USNM1676648</strain>
        <tissue evidence="7">Polyp</tissue>
    </source>
</reference>
<evidence type="ECO:0000256" key="1">
    <source>
        <dbReference type="ARBA" id="ARBA00004370"/>
    </source>
</evidence>
<dbReference type="EMBL" id="MU825908">
    <property type="protein sequence ID" value="KAJ7383018.1"/>
    <property type="molecule type" value="Genomic_DNA"/>
</dbReference>
<keyword evidence="8" id="KW-1185">Reference proteome</keyword>
<gene>
    <name evidence="7" type="ORF">OS493_031188</name>
</gene>
<comment type="subcellular location">
    <subcellularLocation>
        <location evidence="1">Membrane</location>
    </subcellularLocation>
</comment>
<keyword evidence="3 5" id="KW-1133">Transmembrane helix</keyword>
<evidence type="ECO:0000313" key="7">
    <source>
        <dbReference type="EMBL" id="KAJ7383018.1"/>
    </source>
</evidence>
<organism evidence="7 8">
    <name type="scientific">Desmophyllum pertusum</name>
    <dbReference type="NCBI Taxonomy" id="174260"/>
    <lineage>
        <taxon>Eukaryota</taxon>
        <taxon>Metazoa</taxon>
        <taxon>Cnidaria</taxon>
        <taxon>Anthozoa</taxon>
        <taxon>Hexacorallia</taxon>
        <taxon>Scleractinia</taxon>
        <taxon>Caryophylliina</taxon>
        <taxon>Caryophylliidae</taxon>
        <taxon>Desmophyllum</taxon>
    </lineage>
</organism>
<evidence type="ECO:0000256" key="2">
    <source>
        <dbReference type="ARBA" id="ARBA00022692"/>
    </source>
</evidence>
<protein>
    <recommendedName>
        <fullName evidence="6">G-protein coupled receptors family 1 profile domain-containing protein</fullName>
    </recommendedName>
</protein>
<keyword evidence="2 5" id="KW-0812">Transmembrane</keyword>
<proteinExistence type="predicted"/>
<evidence type="ECO:0000259" key="6">
    <source>
        <dbReference type="PROSITE" id="PS50262"/>
    </source>
</evidence>
<dbReference type="AlphaFoldDB" id="A0A9W9ZLH5"/>
<name>A0A9W9ZLH5_9CNID</name>
<evidence type="ECO:0000256" key="5">
    <source>
        <dbReference type="SAM" id="Phobius"/>
    </source>
</evidence>
<dbReference type="GO" id="GO:0016020">
    <property type="term" value="C:membrane"/>
    <property type="evidence" value="ECO:0007669"/>
    <property type="project" value="UniProtKB-SubCell"/>
</dbReference>
<evidence type="ECO:0000256" key="4">
    <source>
        <dbReference type="ARBA" id="ARBA00023136"/>
    </source>
</evidence>
<dbReference type="OrthoDB" id="5987936at2759"/>
<comment type="caution">
    <text evidence="7">The sequence shown here is derived from an EMBL/GenBank/DDBJ whole genome shotgun (WGS) entry which is preliminary data.</text>
</comment>
<evidence type="ECO:0000256" key="3">
    <source>
        <dbReference type="ARBA" id="ARBA00022989"/>
    </source>
</evidence>
<dbReference type="Proteomes" id="UP001163046">
    <property type="component" value="Unassembled WGS sequence"/>
</dbReference>
<dbReference type="PROSITE" id="PS50262">
    <property type="entry name" value="G_PROTEIN_RECEP_F1_2"/>
    <property type="match status" value="1"/>
</dbReference>
<dbReference type="Gene3D" id="1.20.1070.10">
    <property type="entry name" value="Rhodopsin 7-helix transmembrane proteins"/>
    <property type="match status" value="1"/>
</dbReference>
<evidence type="ECO:0000313" key="8">
    <source>
        <dbReference type="Proteomes" id="UP001163046"/>
    </source>
</evidence>
<feature type="domain" description="G-protein coupled receptors family 1 profile" evidence="6">
    <location>
        <begin position="1"/>
        <end position="58"/>
    </location>
</feature>
<dbReference type="CDD" id="cd00637">
    <property type="entry name" value="7tm_classA_rhodopsin-like"/>
    <property type="match status" value="1"/>
</dbReference>